<dbReference type="GO" id="GO:0043565">
    <property type="term" value="F:sequence-specific DNA binding"/>
    <property type="evidence" value="ECO:0007669"/>
    <property type="project" value="InterPro"/>
</dbReference>
<dbReference type="STRING" id="760011.Spico_1759"/>
<dbReference type="InterPro" id="IPR018060">
    <property type="entry name" value="HTH_AraC"/>
</dbReference>
<accession>F4GLC5</accession>
<sequence length="316" mass="35563">MVEMGAERTTGHPAGDILEAAGCIATHEESFSTYIIPDKYGYGTIQIFASSPGMVALKMNIFLYEPLKLSSLELFPVHERSFLFLRDIDKDEVITCHMPASSATDRATLDLPAGRLVRIVEFAYREKEFRAYLGKRYSNDDGEQARALYHLPRHLNVEHVLQLFQRLGDITLTADAAQRSISSSMSLFLFYLTNNTFEFCETCDIQGGCHSQDKMGLCAVTAYFLEHPADSPSIEKLSHIAGMSPTKLKTLFKKQYGDTLYGYLRTLRMNLAANYLREGRSVTEVSYAVGYKSVNRFSEAFRLVFGEYPGKVKTSL</sequence>
<dbReference type="Pfam" id="PF12833">
    <property type="entry name" value="HTH_18"/>
    <property type="match status" value="1"/>
</dbReference>
<dbReference type="eggNOG" id="COG2207">
    <property type="taxonomic scope" value="Bacteria"/>
</dbReference>
<dbReference type="SMART" id="SM00342">
    <property type="entry name" value="HTH_ARAC"/>
    <property type="match status" value="1"/>
</dbReference>
<dbReference type="PANTHER" id="PTHR47893:SF1">
    <property type="entry name" value="REGULATORY PROTEIN PCHR"/>
    <property type="match status" value="1"/>
</dbReference>
<dbReference type="PANTHER" id="PTHR47893">
    <property type="entry name" value="REGULATORY PROTEIN PCHR"/>
    <property type="match status" value="1"/>
</dbReference>
<dbReference type="InterPro" id="IPR053142">
    <property type="entry name" value="PchR_regulatory_protein"/>
</dbReference>
<evidence type="ECO:0000313" key="4">
    <source>
        <dbReference type="EMBL" id="AEC02957.1"/>
    </source>
</evidence>
<dbReference type="AlphaFoldDB" id="F4GLC5"/>
<proteinExistence type="predicted"/>
<dbReference type="EMBL" id="CP002659">
    <property type="protein sequence ID" value="AEC02957.1"/>
    <property type="molecule type" value="Genomic_DNA"/>
</dbReference>
<dbReference type="Proteomes" id="UP000007939">
    <property type="component" value="Chromosome"/>
</dbReference>
<reference evidence="5" key="1">
    <citation type="submission" date="2011-04" db="EMBL/GenBank/DDBJ databases">
        <title>The complete genome of Spirochaeta coccoides DSM 17374.</title>
        <authorList>
            <person name="Lucas S."/>
            <person name="Copeland A."/>
            <person name="Lapidus A."/>
            <person name="Bruce D."/>
            <person name="Goodwin L."/>
            <person name="Pitluck S."/>
            <person name="Peters L."/>
            <person name="Kyrpides N."/>
            <person name="Mavromatis K."/>
            <person name="Pagani I."/>
            <person name="Ivanova N."/>
            <person name="Ovchinnikova G."/>
            <person name="Lu M."/>
            <person name="Detter J.C."/>
            <person name="Tapia R."/>
            <person name="Han C."/>
            <person name="Land M."/>
            <person name="Hauser L."/>
            <person name="Markowitz V."/>
            <person name="Cheng J.-F."/>
            <person name="Hugenholtz P."/>
            <person name="Woyke T."/>
            <person name="Wu D."/>
            <person name="Spring S."/>
            <person name="Schroeder M."/>
            <person name="Brambilla E."/>
            <person name="Klenk H.-P."/>
            <person name="Eisen J.A."/>
        </authorList>
    </citation>
    <scope>NUCLEOTIDE SEQUENCE [LARGE SCALE GENOMIC DNA]</scope>
    <source>
        <strain evidence="5">ATCC BAA-1237 / DSM 17374 / SPN1</strain>
    </source>
</reference>
<dbReference type="InterPro" id="IPR009057">
    <property type="entry name" value="Homeodomain-like_sf"/>
</dbReference>
<dbReference type="KEGG" id="scc:Spico_1759"/>
<gene>
    <name evidence="4" type="ordered locus">Spico_1759</name>
</gene>
<dbReference type="Gene3D" id="1.10.10.60">
    <property type="entry name" value="Homeodomain-like"/>
    <property type="match status" value="1"/>
</dbReference>
<dbReference type="GO" id="GO:0003700">
    <property type="term" value="F:DNA-binding transcription factor activity"/>
    <property type="evidence" value="ECO:0007669"/>
    <property type="project" value="InterPro"/>
</dbReference>
<dbReference type="PROSITE" id="PS01124">
    <property type="entry name" value="HTH_ARAC_FAMILY_2"/>
    <property type="match status" value="1"/>
</dbReference>
<organism evidence="4 5">
    <name type="scientific">Parasphaerochaeta coccoides (strain ATCC BAA-1237 / DSM 17374 / SPN1)</name>
    <name type="common">Sphaerochaeta coccoides</name>
    <dbReference type="NCBI Taxonomy" id="760011"/>
    <lineage>
        <taxon>Bacteria</taxon>
        <taxon>Pseudomonadati</taxon>
        <taxon>Spirochaetota</taxon>
        <taxon>Spirochaetia</taxon>
        <taxon>Spirochaetales</taxon>
        <taxon>Sphaerochaetaceae</taxon>
        <taxon>Parasphaerochaeta</taxon>
    </lineage>
</organism>
<protein>
    <submittedName>
        <fullName evidence="4">Transcriptional regulator, AraC family</fullName>
    </submittedName>
</protein>
<reference evidence="4 5" key="2">
    <citation type="journal article" date="2012" name="Stand. Genomic Sci.">
        <title>Complete genome sequence of the termite hindgut bacterium Spirochaeta coccoides type strain (SPN1(T)), reclassification in the genus Sphaerochaeta as Sphaerochaeta coccoides comb. nov. and emendations of the family Spirochaetaceae and the genus Sphaerochaeta.</title>
        <authorList>
            <person name="Abt B."/>
            <person name="Han C."/>
            <person name="Scheuner C."/>
            <person name="Lu M."/>
            <person name="Lapidus A."/>
            <person name="Nolan M."/>
            <person name="Lucas S."/>
            <person name="Hammon N."/>
            <person name="Deshpande S."/>
            <person name="Cheng J.F."/>
            <person name="Tapia R."/>
            <person name="Goodwin L.A."/>
            <person name="Pitluck S."/>
            <person name="Liolios K."/>
            <person name="Pagani I."/>
            <person name="Ivanova N."/>
            <person name="Mavromatis K."/>
            <person name="Mikhailova N."/>
            <person name="Huntemann M."/>
            <person name="Pati A."/>
            <person name="Chen A."/>
            <person name="Palaniappan K."/>
            <person name="Land M."/>
            <person name="Hauser L."/>
            <person name="Brambilla E.M."/>
            <person name="Rohde M."/>
            <person name="Spring S."/>
            <person name="Gronow S."/>
            <person name="Goker M."/>
            <person name="Woyke T."/>
            <person name="Bristow J."/>
            <person name="Eisen J.A."/>
            <person name="Markowitz V."/>
            <person name="Hugenholtz P."/>
            <person name="Kyrpides N.C."/>
            <person name="Klenk H.P."/>
            <person name="Detter J.C."/>
        </authorList>
    </citation>
    <scope>NUCLEOTIDE SEQUENCE [LARGE SCALE GENOMIC DNA]</scope>
    <source>
        <strain evidence="5">ATCC BAA-1237 / DSM 17374 / SPN1</strain>
    </source>
</reference>
<evidence type="ECO:0000256" key="2">
    <source>
        <dbReference type="ARBA" id="ARBA00023163"/>
    </source>
</evidence>
<feature type="domain" description="HTH araC/xylS-type" evidence="3">
    <location>
        <begin position="218"/>
        <end position="315"/>
    </location>
</feature>
<dbReference type="HOGENOM" id="CLU_879707_0_0_12"/>
<keyword evidence="5" id="KW-1185">Reference proteome</keyword>
<evidence type="ECO:0000256" key="1">
    <source>
        <dbReference type="ARBA" id="ARBA00023015"/>
    </source>
</evidence>
<keyword evidence="1" id="KW-0805">Transcription regulation</keyword>
<name>F4GLC5_PARC1</name>
<keyword evidence="2" id="KW-0804">Transcription</keyword>
<evidence type="ECO:0000313" key="5">
    <source>
        <dbReference type="Proteomes" id="UP000007939"/>
    </source>
</evidence>
<evidence type="ECO:0000259" key="3">
    <source>
        <dbReference type="PROSITE" id="PS01124"/>
    </source>
</evidence>
<dbReference type="SUPFAM" id="SSF46689">
    <property type="entry name" value="Homeodomain-like"/>
    <property type="match status" value="2"/>
</dbReference>